<dbReference type="Gene3D" id="3.20.20.70">
    <property type="entry name" value="Aldolase class I"/>
    <property type="match status" value="1"/>
</dbReference>
<dbReference type="EMBL" id="MZGU01000003">
    <property type="protein sequence ID" value="PWB86643.1"/>
    <property type="molecule type" value="Genomic_DNA"/>
</dbReference>
<dbReference type="InterPro" id="IPR006062">
    <property type="entry name" value="His_biosynth"/>
</dbReference>
<keyword evidence="10 12" id="KW-0413">Isomerase</keyword>
<feature type="active site" description="Proton acceptor" evidence="12">
    <location>
        <position position="15"/>
    </location>
</feature>
<keyword evidence="9 12" id="KW-0368">Histidine biosynthesis</keyword>
<dbReference type="Pfam" id="PF00977">
    <property type="entry name" value="His_biosynth"/>
    <property type="match status" value="1"/>
</dbReference>
<dbReference type="FunFam" id="3.20.20.70:FF:000009">
    <property type="entry name" value="1-(5-phosphoribosyl)-5-[(5-phosphoribosylamino)methylideneamino] imidazole-4-carboxamide isomerase"/>
    <property type="match status" value="1"/>
</dbReference>
<dbReference type="InterPro" id="IPR044524">
    <property type="entry name" value="Isoase_HisA-like"/>
</dbReference>
<dbReference type="InterPro" id="IPR011060">
    <property type="entry name" value="RibuloseP-bd_barrel"/>
</dbReference>
<proteinExistence type="inferred from homology"/>
<evidence type="ECO:0000256" key="11">
    <source>
        <dbReference type="ARBA" id="ARBA00030547"/>
    </source>
</evidence>
<dbReference type="NCBIfam" id="TIGR00007">
    <property type="entry name" value="1-(5-phosphoribosyl)-5-[(5-phosphoribosylamino)methylideneamino]imidazole-4-carboxamide isomerase"/>
    <property type="match status" value="1"/>
</dbReference>
<evidence type="ECO:0000256" key="9">
    <source>
        <dbReference type="ARBA" id="ARBA00023102"/>
    </source>
</evidence>
<dbReference type="PANTHER" id="PTHR43090">
    <property type="entry name" value="1-(5-PHOSPHORIBOSYL)-5-[(5-PHOSPHORIBOSYLAMINO)METHYLIDENEAMINO] IMIDAZOLE-4-CARBOXAMIDE ISOMERASE"/>
    <property type="match status" value="1"/>
</dbReference>
<evidence type="ECO:0000313" key="16">
    <source>
        <dbReference type="Proteomes" id="UP000245577"/>
    </source>
</evidence>
<evidence type="ECO:0000256" key="5">
    <source>
        <dbReference type="ARBA" id="ARBA00012550"/>
    </source>
</evidence>
<dbReference type="EC" id="5.3.1.16" evidence="5 12"/>
<evidence type="ECO:0000256" key="3">
    <source>
        <dbReference type="ARBA" id="ARBA00005133"/>
    </source>
</evidence>
<dbReference type="OrthoDB" id="52866at2157"/>
<comment type="similarity">
    <text evidence="4 12 13">Belongs to the HisA/HisF family.</text>
</comment>
<evidence type="ECO:0000256" key="1">
    <source>
        <dbReference type="ARBA" id="ARBA00000901"/>
    </source>
</evidence>
<dbReference type="Proteomes" id="UP000245577">
    <property type="component" value="Unassembled WGS sequence"/>
</dbReference>
<dbReference type="NCBIfam" id="NF010112">
    <property type="entry name" value="PRK13585.1"/>
    <property type="match status" value="1"/>
</dbReference>
<name>A0A2U1S8Z2_9EURY</name>
<dbReference type="UniPathway" id="UPA00031">
    <property type="reaction ID" value="UER00009"/>
</dbReference>
<reference evidence="15 16" key="1">
    <citation type="submission" date="2017-03" db="EMBL/GenBank/DDBJ databases">
        <title>Genome sequence of Methanobrevibacter wosei.</title>
        <authorList>
            <person name="Poehlein A."/>
            <person name="Seedorf H."/>
            <person name="Daniel R."/>
        </authorList>
    </citation>
    <scope>NUCLEOTIDE SEQUENCE [LARGE SCALE GENOMIC DNA]</scope>
    <source>
        <strain evidence="15 16">DSM 11979</strain>
    </source>
</reference>
<organism evidence="15 16">
    <name type="scientific">Methanobrevibacter woesei</name>
    <dbReference type="NCBI Taxonomy" id="190976"/>
    <lineage>
        <taxon>Archaea</taxon>
        <taxon>Methanobacteriati</taxon>
        <taxon>Methanobacteriota</taxon>
        <taxon>Methanomada group</taxon>
        <taxon>Methanobacteria</taxon>
        <taxon>Methanobacteriales</taxon>
        <taxon>Methanobacteriaceae</taxon>
        <taxon>Methanobrevibacter</taxon>
    </lineage>
</organism>
<evidence type="ECO:0000256" key="10">
    <source>
        <dbReference type="ARBA" id="ARBA00023235"/>
    </source>
</evidence>
<comment type="caution">
    <text evidence="15">The sequence shown here is derived from an EMBL/GenBank/DDBJ whole genome shotgun (WGS) entry which is preliminary data.</text>
</comment>
<dbReference type="AlphaFoldDB" id="A0A2U1S8Z2"/>
<dbReference type="InterPro" id="IPR023016">
    <property type="entry name" value="HisA/PriA"/>
</dbReference>
<comment type="subcellular location">
    <subcellularLocation>
        <location evidence="2 12 14">Cytoplasm</location>
    </subcellularLocation>
</comment>
<dbReference type="InterPro" id="IPR006063">
    <property type="entry name" value="HisA_bact_arch"/>
</dbReference>
<evidence type="ECO:0000256" key="4">
    <source>
        <dbReference type="ARBA" id="ARBA00009667"/>
    </source>
</evidence>
<evidence type="ECO:0000256" key="13">
    <source>
        <dbReference type="RuleBase" id="RU003657"/>
    </source>
</evidence>
<evidence type="ECO:0000256" key="7">
    <source>
        <dbReference type="ARBA" id="ARBA00022490"/>
    </source>
</evidence>
<evidence type="ECO:0000256" key="8">
    <source>
        <dbReference type="ARBA" id="ARBA00022605"/>
    </source>
</evidence>
<evidence type="ECO:0000256" key="6">
    <source>
        <dbReference type="ARBA" id="ARBA00018464"/>
    </source>
</evidence>
<comment type="pathway">
    <text evidence="3 12 14">Amino-acid biosynthesis; L-histidine biosynthesis; L-histidine from 5-phospho-alpha-D-ribose 1-diphosphate: step 4/9.</text>
</comment>
<dbReference type="GO" id="GO:0000105">
    <property type="term" value="P:L-histidine biosynthetic process"/>
    <property type="evidence" value="ECO:0007669"/>
    <property type="project" value="UniProtKB-UniRule"/>
</dbReference>
<protein>
    <recommendedName>
        <fullName evidence="6 12">1-(5-phosphoribosyl)-5-[(5-phosphoribosylamino)methylideneamino] imidazole-4-carboxamide isomerase</fullName>
        <ecNumber evidence="5 12">5.3.1.16</ecNumber>
    </recommendedName>
    <alternativeName>
        <fullName evidence="11 12">Phosphoribosylformimino-5-aminoimidazole carboxamide ribotide isomerase</fullName>
    </alternativeName>
</protein>
<feature type="active site" description="Proton donor" evidence="12">
    <location>
        <position position="136"/>
    </location>
</feature>
<comment type="catalytic activity">
    <reaction evidence="1 12 14">
        <text>1-(5-phospho-beta-D-ribosyl)-5-[(5-phospho-beta-D-ribosylamino)methylideneamino]imidazole-4-carboxamide = 5-[(5-phospho-1-deoxy-D-ribulos-1-ylimino)methylamino]-1-(5-phospho-beta-D-ribosyl)imidazole-4-carboxamide</text>
        <dbReference type="Rhea" id="RHEA:15469"/>
        <dbReference type="ChEBI" id="CHEBI:58435"/>
        <dbReference type="ChEBI" id="CHEBI:58525"/>
        <dbReference type="EC" id="5.3.1.16"/>
    </reaction>
</comment>
<sequence>MSFEENKMLIMPAVDIRNGKCVQLVQGKPGSEQVVIDNPEKVALSWQEQGAKTVHIIDLDGTIDGKTSLPTIKKIVNELSVPVQLGGGIRSLEYAKELLDLDIDRVIIGTMGIKHPEVIHELSEEYGSDRIMISLDSKDSKVVIKGWQEKIDKTPEELSNEFKEHGAGSILFTNVDVEGLLNGFYTEPVLNLVNSTDLPVVYSGGVTSTEDLAKLNKTGVKGVVIGSALYKNKINLKDALKYEEVVE</sequence>
<keyword evidence="8 12" id="KW-0028">Amino-acid biosynthesis</keyword>
<dbReference type="SUPFAM" id="SSF51366">
    <property type="entry name" value="Ribulose-phoshate binding barrel"/>
    <property type="match status" value="1"/>
</dbReference>
<dbReference type="GO" id="GO:0003949">
    <property type="term" value="F:1-(5-phosphoribosyl)-5-[(5-phosphoribosylamino)methylideneamino]imidazole-4-carboxamide isomerase activity"/>
    <property type="evidence" value="ECO:0007669"/>
    <property type="project" value="UniProtKB-UniRule"/>
</dbReference>
<dbReference type="GO" id="GO:0005737">
    <property type="term" value="C:cytoplasm"/>
    <property type="evidence" value="ECO:0007669"/>
    <property type="project" value="UniProtKB-SubCell"/>
</dbReference>
<dbReference type="CDD" id="cd04732">
    <property type="entry name" value="HisA"/>
    <property type="match status" value="1"/>
</dbReference>
<evidence type="ECO:0000313" key="15">
    <source>
        <dbReference type="EMBL" id="PWB86643.1"/>
    </source>
</evidence>
<dbReference type="HAMAP" id="MF_01014">
    <property type="entry name" value="HisA"/>
    <property type="match status" value="1"/>
</dbReference>
<gene>
    <name evidence="12 15" type="primary">hisA</name>
    <name evidence="15" type="ORF">MBBWO_03560</name>
</gene>
<dbReference type="InterPro" id="IPR013785">
    <property type="entry name" value="Aldolase_TIM"/>
</dbReference>
<dbReference type="RefSeq" id="WP_116669178.1">
    <property type="nucleotide sequence ID" value="NZ_CALUOI010000002.1"/>
</dbReference>
<dbReference type="GO" id="GO:0000162">
    <property type="term" value="P:L-tryptophan biosynthetic process"/>
    <property type="evidence" value="ECO:0007669"/>
    <property type="project" value="TreeGrafter"/>
</dbReference>
<keyword evidence="7 12" id="KW-0963">Cytoplasm</keyword>
<evidence type="ECO:0000256" key="14">
    <source>
        <dbReference type="RuleBase" id="RU003658"/>
    </source>
</evidence>
<evidence type="ECO:0000256" key="12">
    <source>
        <dbReference type="HAMAP-Rule" id="MF_01014"/>
    </source>
</evidence>
<keyword evidence="16" id="KW-1185">Reference proteome</keyword>
<evidence type="ECO:0000256" key="2">
    <source>
        <dbReference type="ARBA" id="ARBA00004496"/>
    </source>
</evidence>
<accession>A0A2U1S8Z2</accession>
<dbReference type="PANTHER" id="PTHR43090:SF7">
    <property type="entry name" value="1-(5-PHOSPHORIBOSYL)-5-[(5-PHOSPHORIBOSYLAMINO)METHYLIDENEAMINO] IMIDAZOLE-4-CARBOXAMIDE ISOMERASE"/>
    <property type="match status" value="1"/>
</dbReference>